<evidence type="ECO:0000256" key="4">
    <source>
        <dbReference type="SAM" id="MobiDB-lite"/>
    </source>
</evidence>
<evidence type="ECO:0000256" key="1">
    <source>
        <dbReference type="ARBA" id="ARBA00022737"/>
    </source>
</evidence>
<dbReference type="PANTHER" id="PTHR24198:SF165">
    <property type="entry name" value="ANKYRIN REPEAT-CONTAINING PROTEIN-RELATED"/>
    <property type="match status" value="1"/>
</dbReference>
<dbReference type="PROSITE" id="PS50088">
    <property type="entry name" value="ANK_REPEAT"/>
    <property type="match status" value="4"/>
</dbReference>
<feature type="compositionally biased region" description="Polar residues" evidence="4">
    <location>
        <begin position="328"/>
        <end position="345"/>
    </location>
</feature>
<dbReference type="PROSITE" id="PS50297">
    <property type="entry name" value="ANK_REP_REGION"/>
    <property type="match status" value="3"/>
</dbReference>
<dbReference type="InterPro" id="IPR036770">
    <property type="entry name" value="Ankyrin_rpt-contain_sf"/>
</dbReference>
<feature type="signal peptide" evidence="5">
    <location>
        <begin position="1"/>
        <end position="19"/>
    </location>
</feature>
<feature type="region of interest" description="Disordered" evidence="4">
    <location>
        <begin position="413"/>
        <end position="444"/>
    </location>
</feature>
<dbReference type="InterPro" id="IPR002110">
    <property type="entry name" value="Ankyrin_rpt"/>
</dbReference>
<organism evidence="6 7">
    <name type="scientific">Fasciola hepatica</name>
    <name type="common">Liver fluke</name>
    <dbReference type="NCBI Taxonomy" id="6192"/>
    <lineage>
        <taxon>Eukaryota</taxon>
        <taxon>Metazoa</taxon>
        <taxon>Spiralia</taxon>
        <taxon>Lophotrochozoa</taxon>
        <taxon>Platyhelminthes</taxon>
        <taxon>Trematoda</taxon>
        <taxon>Digenea</taxon>
        <taxon>Plagiorchiida</taxon>
        <taxon>Echinostomata</taxon>
        <taxon>Echinostomatoidea</taxon>
        <taxon>Fasciolidae</taxon>
        <taxon>Fasciola</taxon>
    </lineage>
</organism>
<keyword evidence="1" id="KW-0677">Repeat</keyword>
<evidence type="ECO:0000256" key="2">
    <source>
        <dbReference type="ARBA" id="ARBA00023043"/>
    </source>
</evidence>
<feature type="repeat" description="ANK" evidence="3">
    <location>
        <begin position="222"/>
        <end position="254"/>
    </location>
</feature>
<name>A0A4E0RU72_FASHE</name>
<dbReference type="PRINTS" id="PR01415">
    <property type="entry name" value="ANKYRIN"/>
</dbReference>
<sequence>MRLRKFPFFLFSSTNLMTAQNVVQWTCYPRNNVTVPLVSNRVFHTKASLEDPFARDPVQFLNIAISSNNVQVVESLLRAGTPVLPDENGRHPLHVACGRRNLPLVHVLLTLSDIDPDVPDKLGYTVLFKAAASGHSDLLRLLLSHGADPNRVDELHHNSAIHESARRGFSRSVKLLCDAGANPNSCNKNGFTPLHFAAQYGHNQSARVLLNNGFQLKAQNRFGDTELHTAVRYGHLDVVRILLSHGARVDVCNRNLDSPLHVAVGLRHYEIARVIVETNRPDLTGAVDVRSLLNAQGETAYELARKKTYTEFYNMLRMNCKPVAVTGRQEQQPSVGQPKNTSTPQLEWDPTLKCDLPNTCFYSMDQARCTPLHETISITTKQSNDTHFNTQQQHVKVVRDARDDSIAVHDRQLLAENGKQQRETQFTDSGLPETPWSGIPLFTGSDKIGPASPLAGLVSPCVSSQAGPQTLPSPLTSLSAASPPLQRKQQQQQHRGRQNLPPPPQTSEGSFLVLSKPVDGRVVQLRRADADNKLDRQARLSIIRETPDDQPPLVLPHRRWTSVSRGSGSLPSSLGIAGPVESPSNATNLREFRGETETGHEVHKPSKQCLLTKLLRWKKTTLLKFRGKRGTECVHDQGNELRVNHTSVRSTPTNRQTSQKPSDLTNRQCQSGMPVVGAHLRHSDVNTCLDRDRYSWKRRSLFESSRNQVPELPDTMWRTQSDESLARAVCVADRLMTTGDFSGRFQVNFHNNIDAQLERGSRDRRRISFGFAGLIRRKKPDMEN</sequence>
<feature type="repeat" description="ANK" evidence="3">
    <location>
        <begin position="189"/>
        <end position="221"/>
    </location>
</feature>
<dbReference type="EMBL" id="JXXN02001240">
    <property type="protein sequence ID" value="THD25208.1"/>
    <property type="molecule type" value="Genomic_DNA"/>
</dbReference>
<evidence type="ECO:0000256" key="5">
    <source>
        <dbReference type="SAM" id="SignalP"/>
    </source>
</evidence>
<dbReference type="PANTHER" id="PTHR24198">
    <property type="entry name" value="ANKYRIN REPEAT AND PROTEIN KINASE DOMAIN-CONTAINING PROTEIN"/>
    <property type="match status" value="1"/>
</dbReference>
<reference evidence="6" key="1">
    <citation type="submission" date="2019-03" db="EMBL/GenBank/DDBJ databases">
        <title>Improved annotation for the trematode Fasciola hepatica.</title>
        <authorList>
            <person name="Choi Y.-J."/>
            <person name="Martin J."/>
            <person name="Mitreva M."/>
        </authorList>
    </citation>
    <scope>NUCLEOTIDE SEQUENCE [LARGE SCALE GENOMIC DNA]</scope>
</reference>
<keyword evidence="2 3" id="KW-0040">ANK repeat</keyword>
<dbReference type="Pfam" id="PF13637">
    <property type="entry name" value="Ank_4"/>
    <property type="match status" value="1"/>
</dbReference>
<feature type="compositionally biased region" description="Low complexity" evidence="4">
    <location>
        <begin position="470"/>
        <end position="493"/>
    </location>
</feature>
<evidence type="ECO:0000313" key="6">
    <source>
        <dbReference type="EMBL" id="THD25208.1"/>
    </source>
</evidence>
<evidence type="ECO:0000313" key="7">
    <source>
        <dbReference type="Proteomes" id="UP000230066"/>
    </source>
</evidence>
<dbReference type="Gene3D" id="1.25.40.20">
    <property type="entry name" value="Ankyrin repeat-containing domain"/>
    <property type="match status" value="1"/>
</dbReference>
<dbReference type="Proteomes" id="UP000230066">
    <property type="component" value="Unassembled WGS sequence"/>
</dbReference>
<feature type="region of interest" description="Disordered" evidence="4">
    <location>
        <begin position="327"/>
        <end position="348"/>
    </location>
</feature>
<protein>
    <submittedName>
        <fullName evidence="6">Ankyrin repeat domain-containing protein 6</fullName>
    </submittedName>
</protein>
<proteinExistence type="predicted"/>
<gene>
    <name evidence="6" type="ORF">D915_004009</name>
</gene>
<accession>A0A4E0RU72</accession>
<dbReference type="Pfam" id="PF12796">
    <property type="entry name" value="Ank_2"/>
    <property type="match status" value="2"/>
</dbReference>
<feature type="region of interest" description="Disordered" evidence="4">
    <location>
        <begin position="463"/>
        <end position="514"/>
    </location>
</feature>
<feature type="compositionally biased region" description="Low complexity" evidence="4">
    <location>
        <begin position="562"/>
        <end position="575"/>
    </location>
</feature>
<feature type="repeat" description="ANK" evidence="3">
    <location>
        <begin position="156"/>
        <end position="188"/>
    </location>
</feature>
<feature type="region of interest" description="Disordered" evidence="4">
    <location>
        <begin position="645"/>
        <end position="667"/>
    </location>
</feature>
<dbReference type="AlphaFoldDB" id="A0A4E0RU72"/>
<evidence type="ECO:0000256" key="3">
    <source>
        <dbReference type="PROSITE-ProRule" id="PRU00023"/>
    </source>
</evidence>
<keyword evidence="7" id="KW-1185">Reference proteome</keyword>
<keyword evidence="5" id="KW-0732">Signal</keyword>
<comment type="caution">
    <text evidence="6">The sequence shown here is derived from an EMBL/GenBank/DDBJ whole genome shotgun (WGS) entry which is preliminary data.</text>
</comment>
<feature type="repeat" description="ANK" evidence="3">
    <location>
        <begin position="122"/>
        <end position="154"/>
    </location>
</feature>
<dbReference type="SUPFAM" id="SSF48403">
    <property type="entry name" value="Ankyrin repeat"/>
    <property type="match status" value="1"/>
</dbReference>
<feature type="chain" id="PRO_5020025325" evidence="5">
    <location>
        <begin position="20"/>
        <end position="784"/>
    </location>
</feature>
<feature type="region of interest" description="Disordered" evidence="4">
    <location>
        <begin position="562"/>
        <end position="586"/>
    </location>
</feature>
<dbReference type="SMART" id="SM00248">
    <property type="entry name" value="ANK"/>
    <property type="match status" value="6"/>
</dbReference>